<dbReference type="EMBL" id="GBRH01158632">
    <property type="protein sequence ID" value="JAE39264.1"/>
    <property type="molecule type" value="Transcribed_RNA"/>
</dbReference>
<name>A0A0A9HTV1_ARUDO</name>
<protein>
    <submittedName>
        <fullName evidence="1">Uncharacterized protein</fullName>
    </submittedName>
</protein>
<dbReference type="AlphaFoldDB" id="A0A0A9HTV1"/>
<sequence length="39" mass="4394">MATSCYAFKKRNLATSELGRQLPKGIIFLACDLKYKVTN</sequence>
<organism evidence="1">
    <name type="scientific">Arundo donax</name>
    <name type="common">Giant reed</name>
    <name type="synonym">Donax arundinaceus</name>
    <dbReference type="NCBI Taxonomy" id="35708"/>
    <lineage>
        <taxon>Eukaryota</taxon>
        <taxon>Viridiplantae</taxon>
        <taxon>Streptophyta</taxon>
        <taxon>Embryophyta</taxon>
        <taxon>Tracheophyta</taxon>
        <taxon>Spermatophyta</taxon>
        <taxon>Magnoliopsida</taxon>
        <taxon>Liliopsida</taxon>
        <taxon>Poales</taxon>
        <taxon>Poaceae</taxon>
        <taxon>PACMAD clade</taxon>
        <taxon>Arundinoideae</taxon>
        <taxon>Arundineae</taxon>
        <taxon>Arundo</taxon>
    </lineage>
</organism>
<accession>A0A0A9HTV1</accession>
<reference evidence="1" key="1">
    <citation type="submission" date="2014-09" db="EMBL/GenBank/DDBJ databases">
        <authorList>
            <person name="Magalhaes I.L.F."/>
            <person name="Oliveira U."/>
            <person name="Santos F.R."/>
            <person name="Vidigal T.H.D.A."/>
            <person name="Brescovit A.D."/>
            <person name="Santos A.J."/>
        </authorList>
    </citation>
    <scope>NUCLEOTIDE SEQUENCE</scope>
    <source>
        <tissue evidence="1">Shoot tissue taken approximately 20 cm above the soil surface</tissue>
    </source>
</reference>
<evidence type="ECO:0000313" key="1">
    <source>
        <dbReference type="EMBL" id="JAE39264.1"/>
    </source>
</evidence>
<proteinExistence type="predicted"/>
<reference evidence="1" key="2">
    <citation type="journal article" date="2015" name="Data Brief">
        <title>Shoot transcriptome of the giant reed, Arundo donax.</title>
        <authorList>
            <person name="Barrero R.A."/>
            <person name="Guerrero F.D."/>
            <person name="Moolhuijzen P."/>
            <person name="Goolsby J.A."/>
            <person name="Tidwell J."/>
            <person name="Bellgard S.E."/>
            <person name="Bellgard M.I."/>
        </authorList>
    </citation>
    <scope>NUCLEOTIDE SEQUENCE</scope>
    <source>
        <tissue evidence="1">Shoot tissue taken approximately 20 cm above the soil surface</tissue>
    </source>
</reference>